<name>R6TKL2_9FIRM</name>
<evidence type="ECO:0000313" key="1">
    <source>
        <dbReference type="EMBL" id="CDC70254.1"/>
    </source>
</evidence>
<dbReference type="EMBL" id="CBFV010000016">
    <property type="protein sequence ID" value="CDC70254.1"/>
    <property type="molecule type" value="Genomic_DNA"/>
</dbReference>
<gene>
    <name evidence="1" type="ORF">BN626_00225</name>
</gene>
<dbReference type="AlphaFoldDB" id="R6TKL2"/>
<proteinExistence type="predicted"/>
<reference evidence="1" key="1">
    <citation type="submission" date="2012-11" db="EMBL/GenBank/DDBJ databases">
        <title>Dependencies among metagenomic species, viruses, plasmids and units of genetic variation.</title>
        <authorList>
            <person name="Nielsen H.B."/>
            <person name="Almeida M."/>
            <person name="Juncker A.S."/>
            <person name="Rasmussen S."/>
            <person name="Li J."/>
            <person name="Sunagawa S."/>
            <person name="Plichta D."/>
            <person name="Gautier L."/>
            <person name="Le Chatelier E."/>
            <person name="Peletier E."/>
            <person name="Bonde I."/>
            <person name="Nielsen T."/>
            <person name="Manichanh C."/>
            <person name="Arumugam M."/>
            <person name="Batto J."/>
            <person name="Santos M.B.Q.D."/>
            <person name="Blom N."/>
            <person name="Borruel N."/>
            <person name="Burgdorf K.S."/>
            <person name="Boumezbeur F."/>
            <person name="Casellas F."/>
            <person name="Dore J."/>
            <person name="Guarner F."/>
            <person name="Hansen T."/>
            <person name="Hildebrand F."/>
            <person name="Kaas R.S."/>
            <person name="Kennedy S."/>
            <person name="Kristiansen K."/>
            <person name="Kultima J.R."/>
            <person name="Leonard P."/>
            <person name="Levenez F."/>
            <person name="Lund O."/>
            <person name="Moumen B."/>
            <person name="Le Paslier D."/>
            <person name="Pons N."/>
            <person name="Pedersen O."/>
            <person name="Prifti E."/>
            <person name="Qin J."/>
            <person name="Raes J."/>
            <person name="Tap J."/>
            <person name="Tims S."/>
            <person name="Ussery D.W."/>
            <person name="Yamada T."/>
            <person name="MetaHit consortium"/>
            <person name="Renault P."/>
            <person name="Sicheritz-Ponten T."/>
            <person name="Bork P."/>
            <person name="Wang J."/>
            <person name="Brunak S."/>
            <person name="Ehrlich S.D."/>
        </authorList>
    </citation>
    <scope>NUCLEOTIDE SEQUENCE [LARGE SCALE GENOMIC DNA]</scope>
</reference>
<protein>
    <submittedName>
        <fullName evidence="1">Uncharacterized protein</fullName>
    </submittedName>
</protein>
<dbReference type="Proteomes" id="UP000018162">
    <property type="component" value="Unassembled WGS sequence"/>
</dbReference>
<accession>R6TKL2</accession>
<organism evidence="1 2">
    <name type="scientific">Agathobacter rectalis CAG:36</name>
    <dbReference type="NCBI Taxonomy" id="1263079"/>
    <lineage>
        <taxon>Bacteria</taxon>
        <taxon>Bacillati</taxon>
        <taxon>Bacillota</taxon>
        <taxon>Clostridia</taxon>
        <taxon>Lachnospirales</taxon>
        <taxon>Lachnospiraceae</taxon>
        <taxon>Agathobacter</taxon>
    </lineage>
</organism>
<comment type="caution">
    <text evidence="1">The sequence shown here is derived from an EMBL/GenBank/DDBJ whole genome shotgun (WGS) entry which is preliminary data.</text>
</comment>
<evidence type="ECO:0000313" key="2">
    <source>
        <dbReference type="Proteomes" id="UP000018162"/>
    </source>
</evidence>
<sequence>MEDENFFEKCRTCQHCHMKNDDDYVFCRKRNGKEGLNENYSQKSRAVLPT</sequence>